<dbReference type="RefSeq" id="WP_116190505.1">
    <property type="nucleotide sequence ID" value="NZ_QTTN01000022.1"/>
</dbReference>
<dbReference type="InterPro" id="IPR022770">
    <property type="entry name" value="IucA/IucC-like_C"/>
</dbReference>
<gene>
    <name evidence="2" type="ORF">A8990_122104</name>
</gene>
<dbReference type="Proteomes" id="UP000256304">
    <property type="component" value="Unassembled WGS sequence"/>
</dbReference>
<dbReference type="EMBL" id="QTTN01000022">
    <property type="protein sequence ID" value="REE80150.1"/>
    <property type="molecule type" value="Genomic_DNA"/>
</dbReference>
<reference evidence="2 3" key="1">
    <citation type="submission" date="2018-08" db="EMBL/GenBank/DDBJ databases">
        <title>Genomic Encyclopedia of Type Strains, Phase III (KMG-III): the genomes of soil and plant-associated and newly described type strains.</title>
        <authorList>
            <person name="Whitman W."/>
        </authorList>
    </citation>
    <scope>NUCLEOTIDE SEQUENCE [LARGE SCALE GENOMIC DNA]</scope>
    <source>
        <strain evidence="2 3">CGMCC 1.10966</strain>
    </source>
</reference>
<keyword evidence="3" id="KW-1185">Reference proteome</keyword>
<sequence length="269" mass="29867">MATNRDTIDFKALESLYIKLSPEGSATASFELAAFDLLHMEPAREALQFSGRIYKATGSELAASLIGTTLFRLCAASMVIMARHDVLVDLSIDNLVLQIDDNGDWAGFGFQIREVRTTSLPEDAAARETFVREALTQMFEQTITPAIQAVAAAGGVKPGVIWSQAGSAMISFSSTFAVKESDEQVIERFKQFQSILTEQLSGELFASRRNPFMHNPRYIDSPYQAGGKLIIRSGCCMFYCRENGEMCYNCPKMTPEQREERRLKIVNAS</sequence>
<evidence type="ECO:0000313" key="3">
    <source>
        <dbReference type="Proteomes" id="UP000256304"/>
    </source>
</evidence>
<comment type="caution">
    <text evidence="2">The sequence shown here is derived from an EMBL/GenBank/DDBJ whole genome shotgun (WGS) entry which is preliminary data.</text>
</comment>
<dbReference type="OrthoDB" id="2819999at2"/>
<protein>
    <submittedName>
        <fullName evidence="2">Ferric iron reductase FhuF-like transporter</fullName>
    </submittedName>
</protein>
<dbReference type="Pfam" id="PF06276">
    <property type="entry name" value="FhuF"/>
    <property type="match status" value="1"/>
</dbReference>
<dbReference type="GO" id="GO:0003824">
    <property type="term" value="F:catalytic activity"/>
    <property type="evidence" value="ECO:0007669"/>
    <property type="project" value="UniProtKB-ARBA"/>
</dbReference>
<proteinExistence type="predicted"/>
<dbReference type="AlphaFoldDB" id="A0A3D9RJU0"/>
<organism evidence="2 3">
    <name type="scientific">Paenibacillus taihuensis</name>
    <dbReference type="NCBI Taxonomy" id="1156355"/>
    <lineage>
        <taxon>Bacteria</taxon>
        <taxon>Bacillati</taxon>
        <taxon>Bacillota</taxon>
        <taxon>Bacilli</taxon>
        <taxon>Bacillales</taxon>
        <taxon>Paenibacillaceae</taxon>
        <taxon>Paenibacillus</taxon>
    </lineage>
</organism>
<name>A0A3D9RJU0_9BACL</name>
<evidence type="ECO:0000313" key="2">
    <source>
        <dbReference type="EMBL" id="REE80150.1"/>
    </source>
</evidence>
<evidence type="ECO:0000259" key="1">
    <source>
        <dbReference type="Pfam" id="PF06276"/>
    </source>
</evidence>
<feature type="domain" description="Aerobactin siderophore biosynthesis IucA/IucC-like C-terminal" evidence="1">
    <location>
        <begin position="75"/>
        <end position="212"/>
    </location>
</feature>
<accession>A0A3D9RJU0</accession>